<reference evidence="1" key="1">
    <citation type="journal article" date="2021" name="Open Biol.">
        <title>Shared evolutionary footprints suggest mitochondrial oxidative damage underlies multiple complex I losses in fungi.</title>
        <authorList>
            <person name="Schikora-Tamarit M.A."/>
            <person name="Marcet-Houben M."/>
            <person name="Nosek J."/>
            <person name="Gabaldon T."/>
        </authorList>
    </citation>
    <scope>NUCLEOTIDE SEQUENCE</scope>
    <source>
        <strain evidence="1">CBS2887</strain>
    </source>
</reference>
<organism evidence="1 2">
    <name type="scientific">Wickerhamomyces pijperi</name>
    <name type="common">Yeast</name>
    <name type="synonym">Pichia pijperi</name>
    <dbReference type="NCBI Taxonomy" id="599730"/>
    <lineage>
        <taxon>Eukaryota</taxon>
        <taxon>Fungi</taxon>
        <taxon>Dikarya</taxon>
        <taxon>Ascomycota</taxon>
        <taxon>Saccharomycotina</taxon>
        <taxon>Saccharomycetes</taxon>
        <taxon>Phaffomycetales</taxon>
        <taxon>Wickerhamomycetaceae</taxon>
        <taxon>Wickerhamomyces</taxon>
    </lineage>
</organism>
<protein>
    <submittedName>
        <fullName evidence="1">Uncharacterized protein</fullName>
    </submittedName>
</protein>
<accession>A0A9P8PLT8</accession>
<keyword evidence="2" id="KW-1185">Reference proteome</keyword>
<name>A0A9P8PLT8_WICPI</name>
<dbReference type="AlphaFoldDB" id="A0A9P8PLT8"/>
<dbReference type="Proteomes" id="UP000774326">
    <property type="component" value="Unassembled WGS sequence"/>
</dbReference>
<reference evidence="1" key="2">
    <citation type="submission" date="2021-01" db="EMBL/GenBank/DDBJ databases">
        <authorList>
            <person name="Schikora-Tamarit M.A."/>
        </authorList>
    </citation>
    <scope>NUCLEOTIDE SEQUENCE</scope>
    <source>
        <strain evidence="1">CBS2887</strain>
    </source>
</reference>
<evidence type="ECO:0000313" key="1">
    <source>
        <dbReference type="EMBL" id="KAH3674242.1"/>
    </source>
</evidence>
<gene>
    <name evidence="1" type="ORF">WICPIJ_009642</name>
</gene>
<sequence length="229" mass="24937">MLTDSGIHSTQNVIQENDITVCVHGSGQVDSGLLTSGKSDTTFTDFGLITFWKVGEIDIQGTGSNNLVVLLLIPLGTEQHVLSDSGVLHPGIRAESQRTVHSGVTVKLLHRPVNGIKKRSLTGTNGPGDDDQFPLLHFEIDVLQTWEGQVLGVVFFNTSSSSNISFLLLGLLLLLLQSESFPELGLWLEVQNPLRLRRVPLERGVGDLNSVTGLVQRQSLQSLCGFFRL</sequence>
<proteinExistence type="predicted"/>
<evidence type="ECO:0000313" key="2">
    <source>
        <dbReference type="Proteomes" id="UP000774326"/>
    </source>
</evidence>
<dbReference type="EMBL" id="JAEUBG010005558">
    <property type="protein sequence ID" value="KAH3674242.1"/>
    <property type="molecule type" value="Genomic_DNA"/>
</dbReference>
<comment type="caution">
    <text evidence="1">The sequence shown here is derived from an EMBL/GenBank/DDBJ whole genome shotgun (WGS) entry which is preliminary data.</text>
</comment>